<dbReference type="Gene3D" id="3.40.50.300">
    <property type="entry name" value="P-loop containing nucleotide triphosphate hydrolases"/>
    <property type="match status" value="1"/>
</dbReference>
<feature type="domain" description="Sulfotransferase" evidence="4">
    <location>
        <begin position="55"/>
        <end position="297"/>
    </location>
</feature>
<dbReference type="GeneID" id="110070728"/>
<comment type="similarity">
    <text evidence="1 3">Belongs to the sulfotransferase 1 family.</text>
</comment>
<evidence type="ECO:0000256" key="3">
    <source>
        <dbReference type="RuleBase" id="RU361155"/>
    </source>
</evidence>
<protein>
    <recommendedName>
        <fullName evidence="3">Sulfotransferase</fullName>
        <ecNumber evidence="3">2.8.2.-</ecNumber>
    </recommendedName>
</protein>
<proteinExistence type="inferred from homology"/>
<dbReference type="Pfam" id="PF00685">
    <property type="entry name" value="Sulfotransfer_1"/>
    <property type="match status" value="1"/>
</dbReference>
<dbReference type="EC" id="2.8.2.-" evidence="3"/>
<evidence type="ECO:0000313" key="5">
    <source>
        <dbReference type="Proteomes" id="UP001652642"/>
    </source>
</evidence>
<dbReference type="InterPro" id="IPR000863">
    <property type="entry name" value="Sulfotransferase_dom"/>
</dbReference>
<accession>A0ABM5ESC0</accession>
<gene>
    <name evidence="6" type="primary">LOC110070728</name>
</gene>
<keyword evidence="2 3" id="KW-0808">Transferase</keyword>
<evidence type="ECO:0000256" key="1">
    <source>
        <dbReference type="ARBA" id="ARBA00005771"/>
    </source>
</evidence>
<dbReference type="SUPFAM" id="SSF52540">
    <property type="entry name" value="P-loop containing nucleoside triphosphate hydrolases"/>
    <property type="match status" value="1"/>
</dbReference>
<evidence type="ECO:0000256" key="2">
    <source>
        <dbReference type="ARBA" id="ARBA00022679"/>
    </source>
</evidence>
<reference evidence="6" key="1">
    <citation type="submission" date="2025-08" db="UniProtKB">
        <authorList>
            <consortium name="RefSeq"/>
        </authorList>
    </citation>
    <scope>IDENTIFICATION</scope>
</reference>
<keyword evidence="5" id="KW-1185">Reference proteome</keyword>
<dbReference type="RefSeq" id="XP_072836044.1">
    <property type="nucleotide sequence ID" value="XM_072979943.1"/>
</dbReference>
<evidence type="ECO:0000259" key="4">
    <source>
        <dbReference type="Pfam" id="PF00685"/>
    </source>
</evidence>
<dbReference type="InterPro" id="IPR027417">
    <property type="entry name" value="P-loop_NTPase"/>
</dbReference>
<dbReference type="Proteomes" id="UP001652642">
    <property type="component" value="Chromosome 9"/>
</dbReference>
<dbReference type="PANTHER" id="PTHR11783">
    <property type="entry name" value="SULFOTRANSFERASE SULT"/>
    <property type="match status" value="1"/>
</dbReference>
<evidence type="ECO:0000313" key="6">
    <source>
        <dbReference type="RefSeq" id="XP_072836044.1"/>
    </source>
</evidence>
<sequence>MLHHNVSLPHFAPSWIYSFPKAKRTYFSYKGIFLPTVSYSEESLRYTENEFQLLDDDVVTTSYPKSGTNWMLEILGLIWHDGDPSWVQSTFMFDRSPWIESESGLKAALNYPPPRFLTTHLPFQLFPKSFLHSKCKIIYIMRNPKDVLVSHYHFAKCCKFYEEPGTMEELMEKFLNGNVVYGSWFDHVKGWMKLKERPNFFLITYEELQKDLRGSVEKICHFLGKELASHQLDAVVKNASFQIMKDNKMSNFSLVINMDHEKGKFMRKGICGDWKNHLTVAQSEHFDHVYQEKMQGVGVTFPWD</sequence>
<name>A0ABM5ESC0_9SAUR</name>
<organism evidence="5 6">
    <name type="scientific">Pogona vitticeps</name>
    <name type="common">central bearded dragon</name>
    <dbReference type="NCBI Taxonomy" id="103695"/>
    <lineage>
        <taxon>Eukaryota</taxon>
        <taxon>Metazoa</taxon>
        <taxon>Chordata</taxon>
        <taxon>Craniata</taxon>
        <taxon>Vertebrata</taxon>
        <taxon>Euteleostomi</taxon>
        <taxon>Lepidosauria</taxon>
        <taxon>Squamata</taxon>
        <taxon>Bifurcata</taxon>
        <taxon>Unidentata</taxon>
        <taxon>Episquamata</taxon>
        <taxon>Toxicofera</taxon>
        <taxon>Iguania</taxon>
        <taxon>Acrodonta</taxon>
        <taxon>Agamidae</taxon>
        <taxon>Amphibolurinae</taxon>
        <taxon>Pogona</taxon>
    </lineage>
</organism>